<accession>A0A060SBG3</accession>
<evidence type="ECO:0000313" key="1">
    <source>
        <dbReference type="EMBL" id="CDO71792.1"/>
    </source>
</evidence>
<comment type="caution">
    <text evidence="1">The sequence shown here is derived from an EMBL/GenBank/DDBJ whole genome shotgun (WGS) entry which is preliminary data.</text>
</comment>
<dbReference type="OMA" id="KLWNFTP"/>
<sequence length="517" mass="57711">MLSGPQPRAHHLRSLSIEVTTFCTTNATSSLDPDFEELYASDFSQAPLIGDLLLSAQNLTELALERFQPCLLKDSRIGSALQSMSQLTNLRLSTLGDGALSVLRSCKADIRRLTLSYYVEDDWPLDGETKTVPVLLSALTPFRNLHILKLWNFTPELPLPVGFDAPELLSLSYLRLSESTAYALDVVRLCPNLSTLIYSADPEVSVPKSPPAVGVRWRPLRRLMIGAHDEIPSVLHNVSLVEKLHISGEMLSSGVDDEEIAHLIEFVRASSPVELFLSVVIRSSALPFLTEVARAAPRLRILELKVSLPSPDLVYEGWLDNLAASLQHLNVPCLRIYLPTFRLAYQQSLIDDNDDDSEQRARLKGAIQMEARRTYSIRTLPQRLAETLQSLRYLCILDGGPNLGILTLLEDGEVPFANTTQETGIEEVYAAEVAVSDTDSFSSGNEEGQSTRTVYEWDELRRTDRFHSVKWWQVIGDADGRRVKRISTTEGERTQQQLIDSAQQQPLLAERMSSLSL</sequence>
<dbReference type="HOGENOM" id="CLU_478977_0_0_1"/>
<dbReference type="Gene3D" id="3.80.10.10">
    <property type="entry name" value="Ribonuclease Inhibitor"/>
    <property type="match status" value="1"/>
</dbReference>
<dbReference type="STRING" id="5643.A0A060SBG3"/>
<dbReference type="OrthoDB" id="2802922at2759"/>
<dbReference type="EMBL" id="CCBP010000107">
    <property type="protein sequence ID" value="CDO71792.1"/>
    <property type="molecule type" value="Genomic_DNA"/>
</dbReference>
<dbReference type="InterPro" id="IPR032675">
    <property type="entry name" value="LRR_dom_sf"/>
</dbReference>
<gene>
    <name evidence="1" type="ORF">BN946_scf184939.g16</name>
</gene>
<protein>
    <recommendedName>
        <fullName evidence="3">F-box domain-containing protein</fullName>
    </recommendedName>
</protein>
<evidence type="ECO:0008006" key="3">
    <source>
        <dbReference type="Google" id="ProtNLM"/>
    </source>
</evidence>
<reference evidence="1" key="1">
    <citation type="submission" date="2014-01" db="EMBL/GenBank/DDBJ databases">
        <title>The genome of the white-rot fungus Pycnoporus cinnabarinus: a basidiomycete model with a versatile arsenal for lignocellulosic biomass breakdown.</title>
        <authorList>
            <person name="Levasseur A."/>
            <person name="Lomascolo A."/>
            <person name="Ruiz-Duenas F.J."/>
            <person name="Uzan E."/>
            <person name="Piumi F."/>
            <person name="Kues U."/>
            <person name="Ram A.F.J."/>
            <person name="Murat C."/>
            <person name="Haon M."/>
            <person name="Benoit I."/>
            <person name="Arfi Y."/>
            <person name="Chevret D."/>
            <person name="Drula E."/>
            <person name="Kwon M.J."/>
            <person name="Gouret P."/>
            <person name="Lesage-Meessen L."/>
            <person name="Lombard V."/>
            <person name="Mariette J."/>
            <person name="Noirot C."/>
            <person name="Park J."/>
            <person name="Patyshakuliyeva A."/>
            <person name="Wieneger R.A.B."/>
            <person name="Wosten H.A.B."/>
            <person name="Martin F."/>
            <person name="Coutinho P.M."/>
            <person name="de Vries R."/>
            <person name="Martinez A.T."/>
            <person name="Klopp C."/>
            <person name="Pontarotti P."/>
            <person name="Henrissat B."/>
            <person name="Record E."/>
        </authorList>
    </citation>
    <scope>NUCLEOTIDE SEQUENCE [LARGE SCALE GENOMIC DNA]</scope>
    <source>
        <strain evidence="1">BRFM137</strain>
    </source>
</reference>
<dbReference type="Proteomes" id="UP000029665">
    <property type="component" value="Unassembled WGS sequence"/>
</dbReference>
<evidence type="ECO:0000313" key="2">
    <source>
        <dbReference type="Proteomes" id="UP000029665"/>
    </source>
</evidence>
<name>A0A060SBG3_PYCCI</name>
<dbReference type="SUPFAM" id="SSF52047">
    <property type="entry name" value="RNI-like"/>
    <property type="match status" value="1"/>
</dbReference>
<organism evidence="1 2">
    <name type="scientific">Pycnoporus cinnabarinus</name>
    <name type="common">Cinnabar-red polypore</name>
    <name type="synonym">Trametes cinnabarina</name>
    <dbReference type="NCBI Taxonomy" id="5643"/>
    <lineage>
        <taxon>Eukaryota</taxon>
        <taxon>Fungi</taxon>
        <taxon>Dikarya</taxon>
        <taxon>Basidiomycota</taxon>
        <taxon>Agaricomycotina</taxon>
        <taxon>Agaricomycetes</taxon>
        <taxon>Polyporales</taxon>
        <taxon>Polyporaceae</taxon>
        <taxon>Trametes</taxon>
    </lineage>
</organism>
<proteinExistence type="predicted"/>
<keyword evidence="2" id="KW-1185">Reference proteome</keyword>
<dbReference type="AlphaFoldDB" id="A0A060SBG3"/>